<dbReference type="Proteomes" id="UP000198897">
    <property type="component" value="Unassembled WGS sequence"/>
</dbReference>
<feature type="domain" description="PTS EIIA type-4" evidence="6">
    <location>
        <begin position="3"/>
        <end position="124"/>
    </location>
</feature>
<sequence>MSHVGIVLVSHSEKAASGIREILEQVVGEIPVEAAGGLEGGEIGTNYERIQAAIQNIHSEKGTIVFYDIGSAQMNAEMAIETLGFENVHLASAPILEGAYLAAVESSIGKSVEEIFASLNKEFK</sequence>
<dbReference type="AlphaFoldDB" id="A0A1I2MIS4"/>
<dbReference type="GO" id="GO:0047324">
    <property type="term" value="F:phosphoenolpyruvate-glycerone phosphotransferase activity"/>
    <property type="evidence" value="ECO:0007669"/>
    <property type="project" value="UniProtKB-EC"/>
</dbReference>
<dbReference type="PROSITE" id="PS51096">
    <property type="entry name" value="PTS_EIIA_TYPE_4"/>
    <property type="match status" value="1"/>
</dbReference>
<dbReference type="EC" id="2.7.1.121" evidence="3"/>
<dbReference type="RefSeq" id="WP_089751801.1">
    <property type="nucleotide sequence ID" value="NZ_FOOG01000013.1"/>
</dbReference>
<dbReference type="Gene3D" id="3.40.50.510">
    <property type="entry name" value="Phosphotransferase system, mannose-type IIA component"/>
    <property type="match status" value="1"/>
</dbReference>
<keyword evidence="8" id="KW-1185">Reference proteome</keyword>
<evidence type="ECO:0000256" key="1">
    <source>
        <dbReference type="ARBA" id="ARBA00001113"/>
    </source>
</evidence>
<dbReference type="InterPro" id="IPR004701">
    <property type="entry name" value="PTS_EIIA_man-typ"/>
</dbReference>
<gene>
    <name evidence="7" type="ORF">SAMN05216353_11374</name>
</gene>
<evidence type="ECO:0000256" key="4">
    <source>
        <dbReference type="ARBA" id="ARBA00022679"/>
    </source>
</evidence>
<dbReference type="GO" id="GO:0009401">
    <property type="term" value="P:phosphoenolpyruvate-dependent sugar phosphotransferase system"/>
    <property type="evidence" value="ECO:0007669"/>
    <property type="project" value="InterPro"/>
</dbReference>
<dbReference type="SUPFAM" id="SSF53062">
    <property type="entry name" value="PTS system fructose IIA component-like"/>
    <property type="match status" value="1"/>
</dbReference>
<dbReference type="NCBIfam" id="TIGR02364">
    <property type="entry name" value="dha_pts"/>
    <property type="match status" value="1"/>
</dbReference>
<dbReference type="GO" id="GO:0016020">
    <property type="term" value="C:membrane"/>
    <property type="evidence" value="ECO:0007669"/>
    <property type="project" value="InterPro"/>
</dbReference>
<organism evidence="7 8">
    <name type="scientific">Halobacillus alkaliphilus</name>
    <dbReference type="NCBI Taxonomy" id="396056"/>
    <lineage>
        <taxon>Bacteria</taxon>
        <taxon>Bacillati</taxon>
        <taxon>Bacillota</taxon>
        <taxon>Bacilli</taxon>
        <taxon>Bacillales</taxon>
        <taxon>Bacillaceae</taxon>
        <taxon>Halobacillus</taxon>
    </lineage>
</organism>
<evidence type="ECO:0000313" key="8">
    <source>
        <dbReference type="Proteomes" id="UP000198897"/>
    </source>
</evidence>
<evidence type="ECO:0000256" key="3">
    <source>
        <dbReference type="ARBA" id="ARBA00012095"/>
    </source>
</evidence>
<dbReference type="EMBL" id="FOOG01000013">
    <property type="protein sequence ID" value="SFF91342.1"/>
    <property type="molecule type" value="Genomic_DNA"/>
</dbReference>
<protein>
    <recommendedName>
        <fullName evidence="3">phosphoenolpyruvate--glycerone phosphotransferase</fullName>
        <ecNumber evidence="3">2.7.1.121</ecNumber>
    </recommendedName>
</protein>
<dbReference type="GO" id="GO:0019563">
    <property type="term" value="P:glycerol catabolic process"/>
    <property type="evidence" value="ECO:0007669"/>
    <property type="project" value="InterPro"/>
</dbReference>
<dbReference type="PANTHER" id="PTHR38594">
    <property type="entry name" value="PEP-DEPENDENT DIHYDROXYACETONE KINASE, PHOSPHORYL DONOR SUBUNIT DHAM"/>
    <property type="match status" value="1"/>
</dbReference>
<comment type="function">
    <text evidence="2">Component of the dihydroxyacetone kinase complex, which is responsible for the phosphoenolpyruvate (PEP)-dependent phosphorylation of dihydroxyacetone. DhaM serves as the phosphoryl donor. Is phosphorylated by phosphoenolpyruvate in an EI- and HPr-dependent reaction, and a phosphorelay system on histidine residues finally leads to phosphoryl transfer to DhaL and dihydroxyacetone.</text>
</comment>
<dbReference type="Pfam" id="PF03610">
    <property type="entry name" value="EIIA-man"/>
    <property type="match status" value="1"/>
</dbReference>
<dbReference type="PANTHER" id="PTHR38594:SF1">
    <property type="entry name" value="PEP-DEPENDENT DIHYDROXYACETONE KINASE, PHOSPHORYL DONOR SUBUNIT DHAM"/>
    <property type="match status" value="1"/>
</dbReference>
<name>A0A1I2MIS4_9BACI</name>
<comment type="subunit">
    <text evidence="5">Homodimer. The dihydroxyacetone kinase complex is composed of a homodimer of DhaM, a homodimer of DhaK and the subunit DhaL.</text>
</comment>
<accession>A0A1I2MIS4</accession>
<keyword evidence="7" id="KW-0418">Kinase</keyword>
<evidence type="ECO:0000259" key="6">
    <source>
        <dbReference type="PROSITE" id="PS51096"/>
    </source>
</evidence>
<dbReference type="InterPro" id="IPR039643">
    <property type="entry name" value="DhaM"/>
</dbReference>
<evidence type="ECO:0000256" key="5">
    <source>
        <dbReference type="ARBA" id="ARBA00046577"/>
    </source>
</evidence>
<reference evidence="8" key="1">
    <citation type="submission" date="2016-10" db="EMBL/GenBank/DDBJ databases">
        <authorList>
            <person name="Varghese N."/>
            <person name="Submissions S."/>
        </authorList>
    </citation>
    <scope>NUCLEOTIDE SEQUENCE [LARGE SCALE GENOMIC DNA]</scope>
    <source>
        <strain evidence="8">FP5</strain>
    </source>
</reference>
<proteinExistence type="predicted"/>
<dbReference type="InterPro" id="IPR036662">
    <property type="entry name" value="PTS_EIIA_man-typ_sf"/>
</dbReference>
<keyword evidence="4" id="KW-0808">Transferase</keyword>
<comment type="catalytic activity">
    <reaction evidence="1">
        <text>dihydroxyacetone + phosphoenolpyruvate = dihydroxyacetone phosphate + pyruvate</text>
        <dbReference type="Rhea" id="RHEA:18381"/>
        <dbReference type="ChEBI" id="CHEBI:15361"/>
        <dbReference type="ChEBI" id="CHEBI:16016"/>
        <dbReference type="ChEBI" id="CHEBI:57642"/>
        <dbReference type="ChEBI" id="CHEBI:58702"/>
        <dbReference type="EC" id="2.7.1.121"/>
    </reaction>
</comment>
<dbReference type="InterPro" id="IPR012844">
    <property type="entry name" value="DhaM_N"/>
</dbReference>
<evidence type="ECO:0000256" key="2">
    <source>
        <dbReference type="ARBA" id="ARBA00002788"/>
    </source>
</evidence>
<evidence type="ECO:0000313" key="7">
    <source>
        <dbReference type="EMBL" id="SFF91342.1"/>
    </source>
</evidence>
<dbReference type="OrthoDB" id="7065393at2"/>